<accession>A0AAJ0FP30</accession>
<keyword evidence="5" id="KW-0131">Cell cycle</keyword>
<dbReference type="Pfam" id="PF03256">
    <property type="entry name" value="ANAPC10"/>
    <property type="match status" value="1"/>
</dbReference>
<feature type="domain" description="DOC" evidence="7">
    <location>
        <begin position="193"/>
        <end position="381"/>
    </location>
</feature>
<evidence type="ECO:0000313" key="8">
    <source>
        <dbReference type="EMBL" id="KAK2591477.1"/>
    </source>
</evidence>
<keyword evidence="4" id="KW-0833">Ubl conjugation pathway</keyword>
<dbReference type="GO" id="GO:0005680">
    <property type="term" value="C:anaphase-promoting complex"/>
    <property type="evidence" value="ECO:0007669"/>
    <property type="project" value="InterPro"/>
</dbReference>
<dbReference type="InterPro" id="IPR016901">
    <property type="entry name" value="APC10/Doc1"/>
</dbReference>
<reference evidence="8" key="1">
    <citation type="submission" date="2023-06" db="EMBL/GenBank/DDBJ databases">
        <title>Conoideocrella luteorostrata (Hypocreales: Clavicipitaceae), a potential biocontrol fungus for elongate hemlock scale in United States Christmas tree production areas.</title>
        <authorList>
            <person name="Barrett H."/>
            <person name="Lovett B."/>
            <person name="Macias A.M."/>
            <person name="Stajich J.E."/>
            <person name="Kasson M.T."/>
        </authorList>
    </citation>
    <scope>NUCLEOTIDE SEQUENCE</scope>
    <source>
        <strain evidence="8">ARSEF 14590</strain>
    </source>
</reference>
<organism evidence="8 9">
    <name type="scientific">Conoideocrella luteorostrata</name>
    <dbReference type="NCBI Taxonomy" id="1105319"/>
    <lineage>
        <taxon>Eukaryota</taxon>
        <taxon>Fungi</taxon>
        <taxon>Dikarya</taxon>
        <taxon>Ascomycota</taxon>
        <taxon>Pezizomycotina</taxon>
        <taxon>Sordariomycetes</taxon>
        <taxon>Hypocreomycetidae</taxon>
        <taxon>Hypocreales</taxon>
        <taxon>Clavicipitaceae</taxon>
        <taxon>Conoideocrella</taxon>
    </lineage>
</organism>
<feature type="compositionally biased region" description="Acidic residues" evidence="6">
    <location>
        <begin position="174"/>
        <end position="202"/>
    </location>
</feature>
<dbReference type="GO" id="GO:0051301">
    <property type="term" value="P:cell division"/>
    <property type="evidence" value="ECO:0007669"/>
    <property type="project" value="UniProtKB-KW"/>
</dbReference>
<keyword evidence="9" id="KW-1185">Reference proteome</keyword>
<name>A0AAJ0FP30_9HYPO</name>
<dbReference type="InterPro" id="IPR004939">
    <property type="entry name" value="APC_su10/DOC_dom"/>
</dbReference>
<evidence type="ECO:0000256" key="3">
    <source>
        <dbReference type="ARBA" id="ARBA00022776"/>
    </source>
</evidence>
<evidence type="ECO:0000256" key="4">
    <source>
        <dbReference type="ARBA" id="ARBA00022786"/>
    </source>
</evidence>
<proteinExistence type="inferred from homology"/>
<comment type="similarity">
    <text evidence="1">Belongs to the APC10 family.</text>
</comment>
<dbReference type="PROSITE" id="PS51284">
    <property type="entry name" value="DOC"/>
    <property type="match status" value="1"/>
</dbReference>
<dbReference type="GO" id="GO:0031145">
    <property type="term" value="P:anaphase-promoting complex-dependent catabolic process"/>
    <property type="evidence" value="ECO:0007669"/>
    <property type="project" value="InterPro"/>
</dbReference>
<dbReference type="GO" id="GO:0070979">
    <property type="term" value="P:protein K11-linked ubiquitination"/>
    <property type="evidence" value="ECO:0007669"/>
    <property type="project" value="TreeGrafter"/>
</dbReference>
<dbReference type="AlphaFoldDB" id="A0AAJ0FP30"/>
<evidence type="ECO:0000259" key="7">
    <source>
        <dbReference type="PROSITE" id="PS51284"/>
    </source>
</evidence>
<dbReference type="SUPFAM" id="SSF49785">
    <property type="entry name" value="Galactose-binding domain-like"/>
    <property type="match status" value="1"/>
</dbReference>
<keyword evidence="2" id="KW-0132">Cell division</keyword>
<sequence>MPFVQPPSGQMMIDSPHGSPPSKQIPRRPLQELPASPEGSILATRAPSVQPLPSADQENLQALVQALVRRHDLLSEHDEDYSFIAHSLQHYYHQLSQQGLCTITQSEFADSFLAAQYAGTRLSMPYESDDSGSEPDMSVLATMRARHGGMDPQMQGINTGTYDEEAFSSQGQYEAEDSSMEERVDEEDDDEEGPEEEVEQEEAANLVDPADIGLKEISNLGRFTVSSHKPGNGIEELRSDDLKLYWQSDGPQPHKLTVYFVKRVGIRDIRFFVDYNDDESYTPTKIIFKSGTSENNLIEFATMTMDNPVGWQQVPIAGAGGEPDGNTLVSYVLQMQILENHQNGKDTHLRGIKIYAFDADAAQAGPGGGAPEDMADASFSKDGNERFNTGDKLGDIARTLAAARLEGGETGFTIPDFMREPEIR</sequence>
<protein>
    <recommendedName>
        <fullName evidence="7">DOC domain-containing protein</fullName>
    </recommendedName>
</protein>
<evidence type="ECO:0000256" key="6">
    <source>
        <dbReference type="SAM" id="MobiDB-lite"/>
    </source>
</evidence>
<evidence type="ECO:0000256" key="1">
    <source>
        <dbReference type="ARBA" id="ARBA00006762"/>
    </source>
</evidence>
<comment type="caution">
    <text evidence="8">The sequence shown here is derived from an EMBL/GenBank/DDBJ whole genome shotgun (WGS) entry which is preliminary data.</text>
</comment>
<feature type="region of interest" description="Disordered" evidence="6">
    <location>
        <begin position="1"/>
        <end position="41"/>
    </location>
</feature>
<dbReference type="SMART" id="SM01337">
    <property type="entry name" value="APC10"/>
    <property type="match status" value="1"/>
</dbReference>
<dbReference type="Proteomes" id="UP001251528">
    <property type="component" value="Unassembled WGS sequence"/>
</dbReference>
<dbReference type="EMBL" id="JASWJB010000332">
    <property type="protein sequence ID" value="KAK2591477.1"/>
    <property type="molecule type" value="Genomic_DNA"/>
</dbReference>
<dbReference type="PANTHER" id="PTHR12936">
    <property type="entry name" value="ANAPHASE-PROMOTING COMPLEX 10"/>
    <property type="match status" value="1"/>
</dbReference>
<evidence type="ECO:0000256" key="5">
    <source>
        <dbReference type="ARBA" id="ARBA00023306"/>
    </source>
</evidence>
<dbReference type="PANTHER" id="PTHR12936:SF0">
    <property type="entry name" value="ANAPHASE-PROMOTING COMPLEX SUBUNIT 10"/>
    <property type="match status" value="1"/>
</dbReference>
<keyword evidence="3" id="KW-0498">Mitosis</keyword>
<evidence type="ECO:0000256" key="2">
    <source>
        <dbReference type="ARBA" id="ARBA00022618"/>
    </source>
</evidence>
<evidence type="ECO:0000313" key="9">
    <source>
        <dbReference type="Proteomes" id="UP001251528"/>
    </source>
</evidence>
<dbReference type="Gene3D" id="2.60.120.260">
    <property type="entry name" value="Galactose-binding domain-like"/>
    <property type="match status" value="1"/>
</dbReference>
<gene>
    <name evidence="8" type="ORF">QQS21_010823</name>
</gene>
<feature type="region of interest" description="Disordered" evidence="6">
    <location>
        <begin position="167"/>
        <end position="206"/>
    </location>
</feature>
<dbReference type="InterPro" id="IPR008979">
    <property type="entry name" value="Galactose-bd-like_sf"/>
</dbReference>
<dbReference type="CDD" id="cd08366">
    <property type="entry name" value="APC10"/>
    <property type="match status" value="1"/>
</dbReference>